<dbReference type="PANTHER" id="PTHR47331:SF5">
    <property type="entry name" value="RIBONUCLEASE H"/>
    <property type="match status" value="1"/>
</dbReference>
<keyword evidence="4" id="KW-1185">Reference proteome</keyword>
<dbReference type="EMBL" id="CP092878">
    <property type="protein sequence ID" value="UYV78346.1"/>
    <property type="molecule type" value="Genomic_DNA"/>
</dbReference>
<evidence type="ECO:0000313" key="3">
    <source>
        <dbReference type="EMBL" id="UYV78346.1"/>
    </source>
</evidence>
<proteinExistence type="predicted"/>
<organism evidence="3 4">
    <name type="scientific">Cordylochernes scorpioides</name>
    <dbReference type="NCBI Taxonomy" id="51811"/>
    <lineage>
        <taxon>Eukaryota</taxon>
        <taxon>Metazoa</taxon>
        <taxon>Ecdysozoa</taxon>
        <taxon>Arthropoda</taxon>
        <taxon>Chelicerata</taxon>
        <taxon>Arachnida</taxon>
        <taxon>Pseudoscorpiones</taxon>
        <taxon>Cheliferoidea</taxon>
        <taxon>Chernetidae</taxon>
        <taxon>Cordylochernes</taxon>
    </lineage>
</organism>
<feature type="coiled-coil region" evidence="1">
    <location>
        <begin position="206"/>
        <end position="233"/>
    </location>
</feature>
<protein>
    <recommendedName>
        <fullName evidence="5">Peptidase aspartic putative domain-containing protein</fullName>
    </recommendedName>
</protein>
<evidence type="ECO:0008006" key="5">
    <source>
        <dbReference type="Google" id="ProtNLM"/>
    </source>
</evidence>
<name>A0ABY6LDL8_9ARAC</name>
<keyword evidence="1" id="KW-0175">Coiled coil</keyword>
<dbReference type="PANTHER" id="PTHR47331">
    <property type="entry name" value="PHD-TYPE DOMAIN-CONTAINING PROTEIN"/>
    <property type="match status" value="1"/>
</dbReference>
<sequence>MESILDGSFQQPLQVGGLGNERFLSRDRVAQDDQRLGHPAYFQRRICPMLSYTTPELAAFIEVESQLGGHADLLEMHEHEIKLSVVFDEDYDVIRREDHASAGQDPLDAALPKSNSDTEEKGAETAALATPFESGNRHNVGAVAVEEGCFVIQGYDIGLPQKVDVLLILLYRRAELNSLAKSGDAAREIFLNRVLLVSPFRDISAVAKYYQQIKEYDENIENELVNAEDCDDQAIMKELESTANYAKMYSHIQIRINMILEVKAEEKKAISKAGSEGSRRANLKLLKVELPCYDGGLENWISWWSRFKMIHEDRDLNNDEKMYYLVQAMIPGSWAHRLLGVYTHAGENYESAIRALNMESCLPTPLLQVWQRTPEAGYGRDDEQDVEQGKGDRLKALMSFLPAEVKAQRRINFSRIGVDENNPKPNFPSRPLHFNKNGPTAAQLMSSYFKAGTWVRDLDNKGVTIIRRENVDTSEIDLLLGADNLSKIWTDQVVYLEAGLTAINTKIGWSIFGEISLKEGSASEYISPVFLTMSHKIKYLLKSEMLGVRDPVENISQREKDKDIKSHFIEKIIKRDDGHYSISLPWKEGCDGIPSNFNVAQKRLERCVNKLTTKRRLEDYSKIFTEWEQENIIQSIHDDNKAVGHYLTHRPVFKETKKTTLIRPVYDASCRTVKGMSLNDCLEAGPNLLEHIPNILIRFREKKMEFQRISVKLSR</sequence>
<evidence type="ECO:0000256" key="2">
    <source>
        <dbReference type="SAM" id="MobiDB-lite"/>
    </source>
</evidence>
<gene>
    <name evidence="3" type="ORF">LAZ67_16001029</name>
</gene>
<reference evidence="3 4" key="1">
    <citation type="submission" date="2022-01" db="EMBL/GenBank/DDBJ databases">
        <title>A chromosomal length assembly of Cordylochernes scorpioides.</title>
        <authorList>
            <person name="Zeh D."/>
            <person name="Zeh J."/>
        </authorList>
    </citation>
    <scope>NUCLEOTIDE SEQUENCE [LARGE SCALE GENOMIC DNA]</scope>
    <source>
        <strain evidence="3">IN4F17</strain>
        <tissue evidence="3">Whole Body</tissue>
    </source>
</reference>
<dbReference type="Proteomes" id="UP001235939">
    <property type="component" value="Chromosome 16"/>
</dbReference>
<evidence type="ECO:0000313" key="4">
    <source>
        <dbReference type="Proteomes" id="UP001235939"/>
    </source>
</evidence>
<feature type="region of interest" description="Disordered" evidence="2">
    <location>
        <begin position="98"/>
        <end position="125"/>
    </location>
</feature>
<evidence type="ECO:0000256" key="1">
    <source>
        <dbReference type="SAM" id="Coils"/>
    </source>
</evidence>
<accession>A0ABY6LDL8</accession>